<evidence type="ECO:0000313" key="4">
    <source>
        <dbReference type="Proteomes" id="UP001213623"/>
    </source>
</evidence>
<dbReference type="GO" id="GO:1990380">
    <property type="term" value="F:K48-linked deubiquitinase activity"/>
    <property type="evidence" value="ECO:0007669"/>
    <property type="project" value="InterPro"/>
</dbReference>
<feature type="compositionally biased region" description="Polar residues" evidence="1">
    <location>
        <begin position="37"/>
        <end position="47"/>
    </location>
</feature>
<dbReference type="PANTHER" id="PTHR18063:SF6">
    <property type="entry name" value="UBIQUITIN CARBOXYL-TERMINAL HYDROLASE"/>
    <property type="match status" value="1"/>
</dbReference>
<dbReference type="InterPro" id="IPR033979">
    <property type="entry name" value="MINDY_domain"/>
</dbReference>
<organism evidence="3 4">
    <name type="scientific">Malassezia nana</name>
    <dbReference type="NCBI Taxonomy" id="180528"/>
    <lineage>
        <taxon>Eukaryota</taxon>
        <taxon>Fungi</taxon>
        <taxon>Dikarya</taxon>
        <taxon>Basidiomycota</taxon>
        <taxon>Ustilaginomycotina</taxon>
        <taxon>Malasseziomycetes</taxon>
        <taxon>Malasseziales</taxon>
        <taxon>Malasseziaceae</taxon>
        <taxon>Malassezia</taxon>
    </lineage>
</organism>
<gene>
    <name evidence="3" type="ORF">MNAN1_000903</name>
</gene>
<proteinExistence type="predicted"/>
<name>A0AAF0J6D5_9BASI</name>
<keyword evidence="4" id="KW-1185">Reference proteome</keyword>
<dbReference type="AlphaFoldDB" id="A0AAF0J6D5"/>
<evidence type="ECO:0000256" key="1">
    <source>
        <dbReference type="SAM" id="MobiDB-lite"/>
    </source>
</evidence>
<dbReference type="GO" id="GO:0071108">
    <property type="term" value="P:protein K48-linked deubiquitination"/>
    <property type="evidence" value="ECO:0007669"/>
    <property type="project" value="TreeGrafter"/>
</dbReference>
<dbReference type="InterPro" id="IPR007518">
    <property type="entry name" value="MINDY"/>
</dbReference>
<feature type="region of interest" description="Disordered" evidence="1">
    <location>
        <begin position="1"/>
        <end position="64"/>
    </location>
</feature>
<dbReference type="PANTHER" id="PTHR18063">
    <property type="entry name" value="NF-E2 INDUCIBLE PROTEIN"/>
    <property type="match status" value="1"/>
</dbReference>
<dbReference type="GO" id="GO:0071944">
    <property type="term" value="C:cell periphery"/>
    <property type="evidence" value="ECO:0007669"/>
    <property type="project" value="TreeGrafter"/>
</dbReference>
<feature type="compositionally biased region" description="Low complexity" evidence="1">
    <location>
        <begin position="129"/>
        <end position="154"/>
    </location>
</feature>
<dbReference type="GO" id="GO:0004843">
    <property type="term" value="F:cysteine-type deubiquitinase activity"/>
    <property type="evidence" value="ECO:0007669"/>
    <property type="project" value="InterPro"/>
</dbReference>
<accession>A0AAF0J6D5</accession>
<sequence length="488" mass="52130">MTSSQPLAPSNPFVATDATPAPSSAVNDLIGLDMQSAPAQPASTTKNPFLAQPVPEAPADNAGELMPALGAPAAMTHEGGAQPLSYLASGISPAAPGAEQDRVVNSFPVPMHAETAQAGAVASEIAAPTQTAQGETSAAAAAGATGASDAAPTGVTNSTQWSLKDIFWHGRETKIIMENELGPCSLIALCNCLLLERRLKIVPADRPAVSYGYLSNLLAEYLLEASTATDPTHELSQVLSALPSLLHKFEVDVYFDAPNKFGADPLTHRSAELSLFSIADVSLLHGWLADPSDAETYEALHAIGSYGHAMAMSLQGLSEPARQFIQATPTQLTPYGIEAMKSVLPPGRVGVFLRNAHLYVLYHRRPEEGMSGGPQLLTLVTDRAYLMDDAVIWESLDHAPGTKPSHYDGNLVPVSDELPTTGGTTEEDDYALAMRLQGQERDRAVAYRSAFKERSDARRKFKEEHKSPMKKFMAKVHKKDSDKMCSIM</sequence>
<dbReference type="Pfam" id="PF04424">
    <property type="entry name" value="MINDY_DUB"/>
    <property type="match status" value="1"/>
</dbReference>
<feature type="domain" description="MINDY deubiquitinase" evidence="2">
    <location>
        <begin position="160"/>
        <end position="406"/>
    </location>
</feature>
<reference evidence="3" key="1">
    <citation type="submission" date="2023-03" db="EMBL/GenBank/DDBJ databases">
        <title>Mating type loci evolution in Malassezia.</title>
        <authorList>
            <person name="Coelho M.A."/>
        </authorList>
    </citation>
    <scope>NUCLEOTIDE SEQUENCE</scope>
    <source>
        <strain evidence="3">CBS 9557</strain>
    </source>
</reference>
<protein>
    <recommendedName>
        <fullName evidence="2">MINDY deubiquitinase domain-containing protein</fullName>
    </recommendedName>
</protein>
<evidence type="ECO:0000259" key="2">
    <source>
        <dbReference type="Pfam" id="PF04424"/>
    </source>
</evidence>
<dbReference type="EMBL" id="CP119893">
    <property type="protein sequence ID" value="WFD25930.1"/>
    <property type="molecule type" value="Genomic_DNA"/>
</dbReference>
<feature type="region of interest" description="Disordered" evidence="1">
    <location>
        <begin position="126"/>
        <end position="156"/>
    </location>
</feature>
<dbReference type="Proteomes" id="UP001213623">
    <property type="component" value="Chromosome 2"/>
</dbReference>
<dbReference type="GO" id="GO:0005829">
    <property type="term" value="C:cytosol"/>
    <property type="evidence" value="ECO:0007669"/>
    <property type="project" value="TreeGrafter"/>
</dbReference>
<evidence type="ECO:0000313" key="3">
    <source>
        <dbReference type="EMBL" id="WFD25930.1"/>
    </source>
</evidence>
<dbReference type="GO" id="GO:0016807">
    <property type="term" value="F:cysteine-type carboxypeptidase activity"/>
    <property type="evidence" value="ECO:0007669"/>
    <property type="project" value="TreeGrafter"/>
</dbReference>